<proteinExistence type="predicted"/>
<dbReference type="InterPro" id="IPR011738">
    <property type="entry name" value="Phage_CHP"/>
</dbReference>
<dbReference type="Gene3D" id="1.10.3230.30">
    <property type="entry name" value="Phage gp6-like head-tail connector protein"/>
    <property type="match status" value="1"/>
</dbReference>
<protein>
    <recommendedName>
        <fullName evidence="3">PhiE125 gp8 family phage protein</fullName>
    </recommendedName>
</protein>
<evidence type="ECO:0008006" key="3">
    <source>
        <dbReference type="Google" id="ProtNLM"/>
    </source>
</evidence>
<dbReference type="RefSeq" id="WP_269333251.1">
    <property type="nucleotide sequence ID" value="NZ_JAMZFT010000003.1"/>
</dbReference>
<comment type="caution">
    <text evidence="1">The sequence shown here is derived from an EMBL/GenBank/DDBJ whole genome shotgun (WGS) entry which is preliminary data.</text>
</comment>
<keyword evidence="2" id="KW-1185">Reference proteome</keyword>
<accession>A0A9J6PMK4</accession>
<evidence type="ECO:0000313" key="1">
    <source>
        <dbReference type="EMBL" id="MCP1337282.1"/>
    </source>
</evidence>
<dbReference type="AlphaFoldDB" id="A0A9J6PMK4"/>
<evidence type="ECO:0000313" key="2">
    <source>
        <dbReference type="Proteomes" id="UP001055804"/>
    </source>
</evidence>
<dbReference type="EMBL" id="JAMZFT010000003">
    <property type="protein sequence ID" value="MCP1337282.1"/>
    <property type="molecule type" value="Genomic_DNA"/>
</dbReference>
<organism evidence="1 2">
    <name type="scientific">Futiania mangrovi</name>
    <dbReference type="NCBI Taxonomy" id="2959716"/>
    <lineage>
        <taxon>Bacteria</taxon>
        <taxon>Pseudomonadati</taxon>
        <taxon>Pseudomonadota</taxon>
        <taxon>Alphaproteobacteria</taxon>
        <taxon>Futianiales</taxon>
        <taxon>Futianiaceae</taxon>
        <taxon>Futiania</taxon>
    </lineage>
</organism>
<sequence length="192" mass="20755">MMLEPLTAPAVEPVSLSGMRAHLRLDTLEEDAPLADAIVAARAFVEARTSRALIDQVFRLTLDAWPDDGVLRLPRGPVSSVTAVAVRDAEGTAQPLAPADWMLEARAHPARLWSAPGKVWPRPGQRFSGIEVTFVAGYGPEPDDVPAPLRQAVRLLAAWFFEQRLVDAPISGPVGEIVAALIAPFRLPRVFA</sequence>
<dbReference type="CDD" id="cd08054">
    <property type="entry name" value="gp6"/>
    <property type="match status" value="1"/>
</dbReference>
<dbReference type="Proteomes" id="UP001055804">
    <property type="component" value="Unassembled WGS sequence"/>
</dbReference>
<name>A0A9J6PMK4_9PROT</name>
<gene>
    <name evidence="1" type="ORF">NJQ99_12745</name>
</gene>
<dbReference type="NCBIfam" id="TIGR02215">
    <property type="entry name" value="phage_chp_gp8"/>
    <property type="match status" value="1"/>
</dbReference>
<reference evidence="1" key="1">
    <citation type="submission" date="2022-06" db="EMBL/GenBank/DDBJ databases">
        <title>Isolation and Genomics of Futiania mangrovii gen. nov., sp. nov., a Rare and Metabolically-versatile member in the Class Alphaproteobacteria.</title>
        <authorList>
            <person name="Liu L."/>
            <person name="Huang W.-C."/>
            <person name="Pan J."/>
            <person name="Li J."/>
            <person name="Huang Y."/>
            <person name="Du H."/>
            <person name="Liu Y."/>
            <person name="Li M."/>
        </authorList>
    </citation>
    <scope>NUCLEOTIDE SEQUENCE</scope>
    <source>
        <strain evidence="1">FT118</strain>
    </source>
</reference>